<keyword evidence="3" id="KW-0548">Nucleotidyltransferase</keyword>
<dbReference type="CDD" id="cd02540">
    <property type="entry name" value="GT2_GlmU_N_bac"/>
    <property type="match status" value="1"/>
</dbReference>
<dbReference type="InterPro" id="IPR029044">
    <property type="entry name" value="Nucleotide-diphossugar_trans"/>
</dbReference>
<protein>
    <recommendedName>
        <fullName evidence="1">UDP-N-acetylglucosamine diphosphorylase</fullName>
        <ecNumber evidence="1">2.7.7.23</ecNumber>
    </recommendedName>
</protein>
<dbReference type="GO" id="GO:0003977">
    <property type="term" value="F:UDP-N-acetylglucosamine diphosphorylase activity"/>
    <property type="evidence" value="ECO:0007669"/>
    <property type="project" value="UniProtKB-EC"/>
</dbReference>
<reference evidence="6" key="1">
    <citation type="submission" date="2018-05" db="EMBL/GenBank/DDBJ databases">
        <authorList>
            <person name="Lanie J.A."/>
            <person name="Ng W.-L."/>
            <person name="Kazmierczak K.M."/>
            <person name="Andrzejewski T.M."/>
            <person name="Davidsen T.M."/>
            <person name="Wayne K.J."/>
            <person name="Tettelin H."/>
            <person name="Glass J.I."/>
            <person name="Rusch D."/>
            <person name="Podicherti R."/>
            <person name="Tsui H.-C.T."/>
            <person name="Winkler M.E."/>
        </authorList>
    </citation>
    <scope>NUCLEOTIDE SEQUENCE</scope>
</reference>
<name>A0A381Q0Y3_9ZZZZ</name>
<comment type="catalytic activity">
    <reaction evidence="4">
        <text>N-acetyl-alpha-D-glucosamine 1-phosphate + UTP + H(+) = UDP-N-acetyl-alpha-D-glucosamine + diphosphate</text>
        <dbReference type="Rhea" id="RHEA:13509"/>
        <dbReference type="ChEBI" id="CHEBI:15378"/>
        <dbReference type="ChEBI" id="CHEBI:33019"/>
        <dbReference type="ChEBI" id="CHEBI:46398"/>
        <dbReference type="ChEBI" id="CHEBI:57705"/>
        <dbReference type="ChEBI" id="CHEBI:57776"/>
        <dbReference type="EC" id="2.7.7.23"/>
    </reaction>
</comment>
<sequence>MIRYVMETLEALDIESTVVVVGYEAEAVAKALHEHAADPTRVNFAEQIIQRGTGDAVYVGLGAYEPRELDDENFDLIVLPGDAPLLTSSTLIALHREHVDSRAAATLLTAKLENPSGYGRVVRDEQGQIDRIIEHADATTAELEILEVNASIYCFDRSALVGALEKVDSQNAQGEYYLTDVIKVLRDTGHSIAALTTDDPDEVRGVNDRQQLAECEAVMRQRTNNK</sequence>
<organism evidence="6">
    <name type="scientific">marine metagenome</name>
    <dbReference type="NCBI Taxonomy" id="408172"/>
    <lineage>
        <taxon>unclassified sequences</taxon>
        <taxon>metagenomes</taxon>
        <taxon>ecological metagenomes</taxon>
    </lineage>
</organism>
<evidence type="ECO:0000256" key="2">
    <source>
        <dbReference type="ARBA" id="ARBA00022679"/>
    </source>
</evidence>
<dbReference type="PANTHER" id="PTHR43584">
    <property type="entry name" value="NUCLEOTIDYL TRANSFERASE"/>
    <property type="match status" value="1"/>
</dbReference>
<feature type="domain" description="Nucleotidyl transferase" evidence="5">
    <location>
        <begin position="1"/>
        <end position="194"/>
    </location>
</feature>
<dbReference type="PANTHER" id="PTHR43584:SF3">
    <property type="entry name" value="BIFUNCTIONAL PROTEIN GLMU"/>
    <property type="match status" value="1"/>
</dbReference>
<evidence type="ECO:0000256" key="1">
    <source>
        <dbReference type="ARBA" id="ARBA00012457"/>
    </source>
</evidence>
<dbReference type="Pfam" id="PF00483">
    <property type="entry name" value="NTP_transferase"/>
    <property type="match status" value="1"/>
</dbReference>
<accession>A0A381Q0Y3</accession>
<evidence type="ECO:0000256" key="4">
    <source>
        <dbReference type="ARBA" id="ARBA00048493"/>
    </source>
</evidence>
<dbReference type="EC" id="2.7.7.23" evidence="1"/>
<dbReference type="InterPro" id="IPR005835">
    <property type="entry name" value="NTP_transferase_dom"/>
</dbReference>
<dbReference type="Gene3D" id="3.90.550.10">
    <property type="entry name" value="Spore Coat Polysaccharide Biosynthesis Protein SpsA, Chain A"/>
    <property type="match status" value="1"/>
</dbReference>
<evidence type="ECO:0000256" key="3">
    <source>
        <dbReference type="ARBA" id="ARBA00022695"/>
    </source>
</evidence>
<keyword evidence="2" id="KW-0808">Transferase</keyword>
<proteinExistence type="predicted"/>
<dbReference type="InterPro" id="IPR050065">
    <property type="entry name" value="GlmU-like"/>
</dbReference>
<dbReference type="EMBL" id="UINC01001150">
    <property type="protein sequence ID" value="SUZ72548.1"/>
    <property type="molecule type" value="Genomic_DNA"/>
</dbReference>
<evidence type="ECO:0000259" key="5">
    <source>
        <dbReference type="Pfam" id="PF00483"/>
    </source>
</evidence>
<gene>
    <name evidence="6" type="ORF">METZ01_LOCUS25402</name>
</gene>
<dbReference type="AlphaFoldDB" id="A0A381Q0Y3"/>
<evidence type="ECO:0000313" key="6">
    <source>
        <dbReference type="EMBL" id="SUZ72548.1"/>
    </source>
</evidence>
<dbReference type="SUPFAM" id="SSF53448">
    <property type="entry name" value="Nucleotide-diphospho-sugar transferases"/>
    <property type="match status" value="1"/>
</dbReference>